<evidence type="ECO:0000313" key="2">
    <source>
        <dbReference type="EMBL" id="AAT67588.1"/>
    </source>
</evidence>
<dbReference type="EMBL" id="AY630788">
    <property type="protein sequence ID" value="AAT67587.1"/>
    <property type="molecule type" value="mRNA"/>
</dbReference>
<dbReference type="AlphaFoldDB" id="Q6DYB6"/>
<dbReference type="EMBL" id="AY630789">
    <property type="protein sequence ID" value="AAT67588.1"/>
    <property type="molecule type" value="mRNA"/>
</dbReference>
<keyword evidence="1" id="KW-0812">Transmembrane</keyword>
<keyword evidence="1" id="KW-0472">Membrane</keyword>
<proteinExistence type="evidence at transcript level"/>
<sequence>MIHRWQIHPTLPSSLSIAGLLKTAIGRQGRIIRISGRGRRRTRSAGALTVTGGGRRSVLLLLLLVTGGSTSSTILSLASVGSGLIVGHLEQTLIFTLFGKLNSTTL</sequence>
<accession>Q6DYB6</accession>
<feature type="transmembrane region" description="Helical" evidence="1">
    <location>
        <begin position="58"/>
        <end position="80"/>
    </location>
</feature>
<gene>
    <name evidence="2" type="ordered locus">At3g60230</name>
</gene>
<evidence type="ECO:0008006" key="3">
    <source>
        <dbReference type="Google" id="ProtNLM"/>
    </source>
</evidence>
<name>Q6DYB6_ARATH</name>
<organism evidence="2">
    <name type="scientific">Arabidopsis thaliana</name>
    <name type="common">Mouse-ear cress</name>
    <dbReference type="NCBI Taxonomy" id="3702"/>
    <lineage>
        <taxon>Eukaryota</taxon>
        <taxon>Viridiplantae</taxon>
        <taxon>Streptophyta</taxon>
        <taxon>Embryophyta</taxon>
        <taxon>Tracheophyta</taxon>
        <taxon>Spermatophyta</taxon>
        <taxon>Magnoliopsida</taxon>
        <taxon>eudicotyledons</taxon>
        <taxon>Gunneridae</taxon>
        <taxon>Pentapetalae</taxon>
        <taxon>rosids</taxon>
        <taxon>malvids</taxon>
        <taxon>Brassicales</taxon>
        <taxon>Brassicaceae</taxon>
        <taxon>Camelineae</taxon>
        <taxon>Arabidopsis</taxon>
    </lineage>
</organism>
<reference evidence="2" key="1">
    <citation type="submission" date="2004-05" db="EMBL/GenBank/DDBJ databases">
        <title>Reconstruction of cDNA sequences for hypothetical genes in Arabidopsis thaliana from 5' and 3' RACE products.</title>
        <authorList>
            <person name="Xiao Y."/>
            <person name="Underwood B."/>
            <person name="Moskal W."/>
            <person name="Torian U."/>
            <person name="Redman J."/>
            <person name="Wu H.C."/>
            <person name="Utterback T."/>
            <person name="Town C.D."/>
        </authorList>
    </citation>
    <scope>NUCLEOTIDE SEQUENCE</scope>
</reference>
<evidence type="ECO:0000256" key="1">
    <source>
        <dbReference type="SAM" id="Phobius"/>
    </source>
</evidence>
<protein>
    <recommendedName>
        <fullName evidence="3">Transmembrane protein</fullName>
    </recommendedName>
</protein>
<keyword evidence="1" id="KW-1133">Transmembrane helix</keyword>